<protein>
    <submittedName>
        <fullName evidence="1">Uncharacterized protein</fullName>
    </submittedName>
</protein>
<dbReference type="HOGENOM" id="CLU_2556492_0_0_7"/>
<evidence type="ECO:0000313" key="1">
    <source>
        <dbReference type="EMBL" id="AGP38662.1"/>
    </source>
</evidence>
<evidence type="ECO:0000313" key="2">
    <source>
        <dbReference type="Proteomes" id="UP000014803"/>
    </source>
</evidence>
<proteinExistence type="predicted"/>
<name>S4XZK9_SORCE</name>
<reference evidence="1 2" key="1">
    <citation type="journal article" date="2013" name="Sci. Rep.">
        <title>Extraordinary expansion of a Sorangium cellulosum genome from an alkaline milieu.</title>
        <authorList>
            <person name="Han K."/>
            <person name="Li Z.F."/>
            <person name="Peng R."/>
            <person name="Zhu L.P."/>
            <person name="Zhou T."/>
            <person name="Wang L.G."/>
            <person name="Li S.G."/>
            <person name="Zhang X.B."/>
            <person name="Hu W."/>
            <person name="Wu Z.H."/>
            <person name="Qin N."/>
            <person name="Li Y.Z."/>
        </authorList>
    </citation>
    <scope>NUCLEOTIDE SEQUENCE [LARGE SCALE GENOMIC DNA]</scope>
    <source>
        <strain evidence="1 2">So0157-2</strain>
    </source>
</reference>
<organism evidence="1 2">
    <name type="scientific">Sorangium cellulosum So0157-2</name>
    <dbReference type="NCBI Taxonomy" id="1254432"/>
    <lineage>
        <taxon>Bacteria</taxon>
        <taxon>Pseudomonadati</taxon>
        <taxon>Myxococcota</taxon>
        <taxon>Polyangia</taxon>
        <taxon>Polyangiales</taxon>
        <taxon>Polyangiaceae</taxon>
        <taxon>Sorangium</taxon>
    </lineage>
</organism>
<dbReference type="STRING" id="1254432.SCE1572_31795"/>
<dbReference type="Proteomes" id="UP000014803">
    <property type="component" value="Chromosome"/>
</dbReference>
<accession>S4XZK9</accession>
<sequence length="82" mass="9408">MRSPVFAGDRARRSPLRRRDWRRAGWRPACRAVDRTIDPIDRTITSAGSGLQRRGRRARIPASATRAGLSRWHVAARWRADC</sequence>
<dbReference type="EMBL" id="CP003969">
    <property type="protein sequence ID" value="AGP38662.1"/>
    <property type="molecule type" value="Genomic_DNA"/>
</dbReference>
<gene>
    <name evidence="1" type="ORF">SCE1572_31795</name>
</gene>
<dbReference type="AlphaFoldDB" id="S4XZK9"/>
<dbReference type="KEGG" id="scu:SCE1572_31795"/>